<evidence type="ECO:0008006" key="3">
    <source>
        <dbReference type="Google" id="ProtNLM"/>
    </source>
</evidence>
<accession>A0ABW4KSY3</accession>
<protein>
    <recommendedName>
        <fullName evidence="3">DUF4347 domain-containing protein</fullName>
    </recommendedName>
</protein>
<gene>
    <name evidence="1" type="ORF">ACFSF0_10785</name>
</gene>
<evidence type="ECO:0000313" key="1">
    <source>
        <dbReference type="EMBL" id="MFD1711095.1"/>
    </source>
</evidence>
<dbReference type="EMBL" id="JBHUEJ010000019">
    <property type="protein sequence ID" value="MFD1711095.1"/>
    <property type="molecule type" value="Genomic_DNA"/>
</dbReference>
<proteinExistence type="predicted"/>
<evidence type="ECO:0000313" key="2">
    <source>
        <dbReference type="Proteomes" id="UP001597304"/>
    </source>
</evidence>
<organism evidence="1 2">
    <name type="scientific">Ottowia flava</name>
    <dbReference type="NCBI Taxonomy" id="2675430"/>
    <lineage>
        <taxon>Bacteria</taxon>
        <taxon>Pseudomonadati</taxon>
        <taxon>Pseudomonadota</taxon>
        <taxon>Betaproteobacteria</taxon>
        <taxon>Burkholderiales</taxon>
        <taxon>Comamonadaceae</taxon>
        <taxon>Ottowia</taxon>
    </lineage>
</organism>
<dbReference type="Proteomes" id="UP001597304">
    <property type="component" value="Unassembled WGS sequence"/>
</dbReference>
<keyword evidence="2" id="KW-1185">Reference proteome</keyword>
<comment type="caution">
    <text evidence="1">The sequence shown here is derived from an EMBL/GenBank/DDBJ whole genome shotgun (WGS) entry which is preliminary data.</text>
</comment>
<reference evidence="2" key="1">
    <citation type="journal article" date="2019" name="Int. J. Syst. Evol. Microbiol.">
        <title>The Global Catalogue of Microorganisms (GCM) 10K type strain sequencing project: providing services to taxonomists for standard genome sequencing and annotation.</title>
        <authorList>
            <consortium name="The Broad Institute Genomics Platform"/>
            <consortium name="The Broad Institute Genome Sequencing Center for Infectious Disease"/>
            <person name="Wu L."/>
            <person name="Ma J."/>
        </authorList>
    </citation>
    <scope>NUCLEOTIDE SEQUENCE [LARGE SCALE GENOMIC DNA]</scope>
    <source>
        <strain evidence="2">LMG 29247</strain>
    </source>
</reference>
<dbReference type="RefSeq" id="WP_147911412.1">
    <property type="nucleotide sequence ID" value="NZ_JBHUEJ010000019.1"/>
</dbReference>
<sequence length="298" mass="32278">MSHPAAADVLFVDTNNAPPEIQAVQRTLAPGEKLWIIPSYARLPQAQRERASRASTENERLTKLALDCATDEPGTNAAACDAVGDGLRQSELDRVAALEGYVGDTLLNELNDLVTDGRRWHSVVVSGHHENGFFAGELVSLSRQQMHQLLSVSLNQTDAAPNLYLLGCDTLTPRALNEVLLPAMQTRGDVLIVGAEDKAPTKYEPRNIAFVERAFKRAPGLRQVSTVDQLQREQHVLRANNWPVALWLDGQYVALHGHQRIAVPLSAPSALPAVVGESTATLALPSAEPTTENAASPR</sequence>
<name>A0ABW4KSY3_9BURK</name>